<gene>
    <name evidence="2" type="ORF">P879_06334</name>
</gene>
<feature type="region of interest" description="Disordered" evidence="1">
    <location>
        <begin position="233"/>
        <end position="258"/>
    </location>
</feature>
<dbReference type="GO" id="GO:0005737">
    <property type="term" value="C:cytoplasm"/>
    <property type="evidence" value="ECO:0007669"/>
    <property type="project" value="TreeGrafter"/>
</dbReference>
<dbReference type="Proteomes" id="UP000699462">
    <property type="component" value="Unassembled WGS sequence"/>
</dbReference>
<comment type="caution">
    <text evidence="2">The sequence shown here is derived from an EMBL/GenBank/DDBJ whole genome shotgun (WGS) entry which is preliminary data.</text>
</comment>
<organism evidence="2 3">
    <name type="scientific">Paragonimus westermani</name>
    <dbReference type="NCBI Taxonomy" id="34504"/>
    <lineage>
        <taxon>Eukaryota</taxon>
        <taxon>Metazoa</taxon>
        <taxon>Spiralia</taxon>
        <taxon>Lophotrochozoa</taxon>
        <taxon>Platyhelminthes</taxon>
        <taxon>Trematoda</taxon>
        <taxon>Digenea</taxon>
        <taxon>Plagiorchiida</taxon>
        <taxon>Troglotremata</taxon>
        <taxon>Troglotrematidae</taxon>
        <taxon>Paragonimus</taxon>
    </lineage>
</organism>
<keyword evidence="3" id="KW-1185">Reference proteome</keyword>
<dbReference type="PANTHER" id="PTHR16525">
    <property type="entry name" value="PROTEIN C12ORF4"/>
    <property type="match status" value="1"/>
</dbReference>
<name>A0A8T0DJ67_9TREM</name>
<proteinExistence type="predicted"/>
<dbReference type="PANTHER" id="PTHR16525:SF0">
    <property type="entry name" value="PROTEIN C12ORF4"/>
    <property type="match status" value="1"/>
</dbReference>
<evidence type="ECO:0000256" key="1">
    <source>
        <dbReference type="SAM" id="MobiDB-lite"/>
    </source>
</evidence>
<protein>
    <submittedName>
        <fullName evidence="2">Uncharacterized protein</fullName>
    </submittedName>
</protein>
<accession>A0A8T0DJ67</accession>
<dbReference type="OrthoDB" id="415359at2759"/>
<evidence type="ECO:0000313" key="2">
    <source>
        <dbReference type="EMBL" id="KAF8567905.1"/>
    </source>
</evidence>
<feature type="compositionally biased region" description="Polar residues" evidence="1">
    <location>
        <begin position="239"/>
        <end position="249"/>
    </location>
</feature>
<sequence length="574" mass="64294">MQLKRFTFSQSFSAHPTVNVEHSLAFPLEMTLPECFRQMVIQYDVPPYAHDVGVHLALRRELKMFVEREKMSDFMTRYSDAVNALTEGTLDVNHLCGRFDSAYRSHVSSYVPPRCATDDELFGQAYNRVIHSAQALDLIRLEQSLAAEVAAEVDKRDSVLRKMDENLVLQTDLGLQKRDIDVPTAVTQLQESHIRNRELEEGRWNSCISELKRIQRRSLRNFVMTLDEQCSLVGESDTPKSNSGGSARSDQFDLSKVNNPSIPTRLAVHSSRPWSESFTVQLGRQLRTTCNFRLIRADPMDLLSNLGSNNSINSATSPLDGSHSAVDNLAERLSNALGIYSDELNGLVVLVDRRINSFRGIKRRLAETCERSTEFHFPELSCQLTAIQDTVNRLGPRDSFCTAQSKNSTTYTNSVNEPQEPVHGDVYITKHSNLAGGIGGLAGGGGGISVLFHLVYDESADREEDRIRSGSRLHCSLSAILRTCFDYDITTLSLPLLLVPALREYMDVSWRARRAESSLKLLKGVLMELNTWRGPVIRSIQFLAPSELSDKELESFSHVISTSFLQPIPVVVAP</sequence>
<reference evidence="2 3" key="1">
    <citation type="submission" date="2019-07" db="EMBL/GenBank/DDBJ databases">
        <title>Annotation for the trematode Paragonimus westermani.</title>
        <authorList>
            <person name="Choi Y.-J."/>
        </authorList>
    </citation>
    <scope>NUCLEOTIDE SEQUENCE [LARGE SCALE GENOMIC DNA]</scope>
    <source>
        <strain evidence="2">180907_Pwestermani</strain>
    </source>
</reference>
<evidence type="ECO:0000313" key="3">
    <source>
        <dbReference type="Proteomes" id="UP000699462"/>
    </source>
</evidence>
<dbReference type="Pfam" id="PF10154">
    <property type="entry name" value="Fy-3"/>
    <property type="match status" value="1"/>
</dbReference>
<dbReference type="InterPro" id="IPR019311">
    <property type="entry name" value="Fy-3"/>
</dbReference>
<dbReference type="EMBL" id="JTDF01003302">
    <property type="protein sequence ID" value="KAF8567905.1"/>
    <property type="molecule type" value="Genomic_DNA"/>
</dbReference>
<dbReference type="AlphaFoldDB" id="A0A8T0DJ67"/>